<dbReference type="Proteomes" id="UP000269208">
    <property type="component" value="Chromosome"/>
</dbReference>
<proteinExistence type="predicted"/>
<sequence length="96" mass="10767">MSKLVQAYDLAEYEDFINQEQFAGRPLAEYVAEVQRIYCADKRPWVIGYSGGKDSSAVITLVYLALLGLPPEMRSKRCFCSVIRYAGGNTCGSRFN</sequence>
<dbReference type="SUPFAM" id="SSF52402">
    <property type="entry name" value="Adenine nucleotide alpha hydrolases-like"/>
    <property type="match status" value="1"/>
</dbReference>
<protein>
    <submittedName>
        <fullName evidence="1">Putative sulfurtransferase DndC</fullName>
    </submittedName>
</protein>
<dbReference type="GO" id="GO:0016740">
    <property type="term" value="F:transferase activity"/>
    <property type="evidence" value="ECO:0007669"/>
    <property type="project" value="UniProtKB-KW"/>
</dbReference>
<dbReference type="AlphaFoldDB" id="A0A447TNU6"/>
<reference evidence="1 2" key="1">
    <citation type="submission" date="2018-12" db="EMBL/GenBank/DDBJ databases">
        <authorList>
            <consortium name="Pathogen Informatics"/>
        </authorList>
    </citation>
    <scope>NUCLEOTIDE SEQUENCE [LARGE SCALE GENOMIC DNA]</scope>
    <source>
        <strain evidence="1 2">NCTC6754</strain>
    </source>
</reference>
<name>A0A447TNU6_SALET</name>
<organism evidence="1 2">
    <name type="scientific">Salmonella enterica I</name>
    <dbReference type="NCBI Taxonomy" id="59201"/>
    <lineage>
        <taxon>Bacteria</taxon>
        <taxon>Pseudomonadati</taxon>
        <taxon>Pseudomonadota</taxon>
        <taxon>Gammaproteobacteria</taxon>
        <taxon>Enterobacterales</taxon>
        <taxon>Enterobacteriaceae</taxon>
        <taxon>Salmonella</taxon>
    </lineage>
</organism>
<evidence type="ECO:0000313" key="1">
    <source>
        <dbReference type="EMBL" id="VEB50958.1"/>
    </source>
</evidence>
<accession>A0A447TNU6</accession>
<keyword evidence="1" id="KW-0808">Transferase</keyword>
<evidence type="ECO:0000313" key="2">
    <source>
        <dbReference type="Proteomes" id="UP000269208"/>
    </source>
</evidence>
<dbReference type="EMBL" id="LR134190">
    <property type="protein sequence ID" value="VEB50958.1"/>
    <property type="molecule type" value="Genomic_DNA"/>
</dbReference>
<gene>
    <name evidence="1" type="ORF">NCTC6754_00650</name>
</gene>